<dbReference type="EMBL" id="AMCI01005771">
    <property type="protein sequence ID" value="EJW95499.1"/>
    <property type="molecule type" value="Genomic_DNA"/>
</dbReference>
<comment type="caution">
    <text evidence="1">The sequence shown here is derived from an EMBL/GenBank/DDBJ whole genome shotgun (WGS) entry which is preliminary data.</text>
</comment>
<gene>
    <name evidence="1" type="ORF">EVA_16394</name>
</gene>
<evidence type="ECO:0000313" key="1">
    <source>
        <dbReference type="EMBL" id="EJW95499.1"/>
    </source>
</evidence>
<name>J9G7R3_9ZZZZ</name>
<reference evidence="1" key="1">
    <citation type="journal article" date="2012" name="PLoS ONE">
        <title>Gene sets for utilization of primary and secondary nutrition supplies in the distal gut of endangered iberian lynx.</title>
        <authorList>
            <person name="Alcaide M."/>
            <person name="Messina E."/>
            <person name="Richter M."/>
            <person name="Bargiela R."/>
            <person name="Peplies J."/>
            <person name="Huws S.A."/>
            <person name="Newbold C.J."/>
            <person name="Golyshin P.N."/>
            <person name="Simon M.A."/>
            <person name="Lopez G."/>
            <person name="Yakimov M.M."/>
            <person name="Ferrer M."/>
        </authorList>
    </citation>
    <scope>NUCLEOTIDE SEQUENCE</scope>
</reference>
<dbReference type="AlphaFoldDB" id="J9G7R3"/>
<protein>
    <submittedName>
        <fullName evidence="1">Uncharacterized protein</fullName>
    </submittedName>
</protein>
<proteinExistence type="predicted"/>
<sequence>MRHGGGDIRIAAALLQQNPGARLGVLHHDVIDHGADPNGSRSEA</sequence>
<accession>J9G7R3</accession>
<organism evidence="1">
    <name type="scientific">gut metagenome</name>
    <dbReference type="NCBI Taxonomy" id="749906"/>
    <lineage>
        <taxon>unclassified sequences</taxon>
        <taxon>metagenomes</taxon>
        <taxon>organismal metagenomes</taxon>
    </lineage>
</organism>